<dbReference type="Pfam" id="PF14559">
    <property type="entry name" value="TPR_19"/>
    <property type="match status" value="1"/>
</dbReference>
<evidence type="ECO:0000313" key="2">
    <source>
        <dbReference type="EMBL" id="GGC00261.1"/>
    </source>
</evidence>
<dbReference type="InterPro" id="IPR011990">
    <property type="entry name" value="TPR-like_helical_dom_sf"/>
</dbReference>
<protein>
    <recommendedName>
        <fullName evidence="4">Tetratricopeptide repeat protein</fullName>
    </recommendedName>
</protein>
<proteinExistence type="predicted"/>
<dbReference type="Proteomes" id="UP000629025">
    <property type="component" value="Unassembled WGS sequence"/>
</dbReference>
<sequence length="202" mass="21598">MQMNVGRDMKKIAIVLGAALLAGCVGPNPYVTPVEDRSNRQATTPPPPGSLESVDPSPGVSVQPIEDVPVFRPQREALPESETLNVAPTDIPVSEPRNAAVVALLDSASQNTQGGDLRAAQSSLERALRIAPRDPQVYYQLADVQRRLGQFMQAEQVALKGVNVANGQPAELRRLWSLIALIRSDAGNSAGARAAQQEASRY</sequence>
<evidence type="ECO:0008006" key="4">
    <source>
        <dbReference type="Google" id="ProtNLM"/>
    </source>
</evidence>
<dbReference type="SUPFAM" id="SSF48452">
    <property type="entry name" value="TPR-like"/>
    <property type="match status" value="1"/>
</dbReference>
<evidence type="ECO:0000313" key="3">
    <source>
        <dbReference type="Proteomes" id="UP000629025"/>
    </source>
</evidence>
<feature type="region of interest" description="Disordered" evidence="1">
    <location>
        <begin position="31"/>
        <end position="64"/>
    </location>
</feature>
<keyword evidence="3" id="KW-1185">Reference proteome</keyword>
<comment type="caution">
    <text evidence="2">The sequence shown here is derived from an EMBL/GenBank/DDBJ whole genome shotgun (WGS) entry which is preliminary data.</text>
</comment>
<dbReference type="PROSITE" id="PS51257">
    <property type="entry name" value="PROKAR_LIPOPROTEIN"/>
    <property type="match status" value="1"/>
</dbReference>
<organism evidence="2 3">
    <name type="scientific">Marinobacterium zhoushanense</name>
    <dbReference type="NCBI Taxonomy" id="1679163"/>
    <lineage>
        <taxon>Bacteria</taxon>
        <taxon>Pseudomonadati</taxon>
        <taxon>Pseudomonadota</taxon>
        <taxon>Gammaproteobacteria</taxon>
        <taxon>Oceanospirillales</taxon>
        <taxon>Oceanospirillaceae</taxon>
        <taxon>Marinobacterium</taxon>
    </lineage>
</organism>
<accession>A0ABQ1KNJ4</accession>
<gene>
    <name evidence="2" type="ORF">GCM10011352_28040</name>
</gene>
<dbReference type="EMBL" id="BMIJ01000005">
    <property type="protein sequence ID" value="GGC00261.1"/>
    <property type="molecule type" value="Genomic_DNA"/>
</dbReference>
<name>A0ABQ1KNJ4_9GAMM</name>
<dbReference type="Gene3D" id="1.25.40.10">
    <property type="entry name" value="Tetratricopeptide repeat domain"/>
    <property type="match status" value="1"/>
</dbReference>
<evidence type="ECO:0000256" key="1">
    <source>
        <dbReference type="SAM" id="MobiDB-lite"/>
    </source>
</evidence>
<reference evidence="3" key="1">
    <citation type="journal article" date="2019" name="Int. J. Syst. Evol. Microbiol.">
        <title>The Global Catalogue of Microorganisms (GCM) 10K type strain sequencing project: providing services to taxonomists for standard genome sequencing and annotation.</title>
        <authorList>
            <consortium name="The Broad Institute Genomics Platform"/>
            <consortium name="The Broad Institute Genome Sequencing Center for Infectious Disease"/>
            <person name="Wu L."/>
            <person name="Ma J."/>
        </authorList>
    </citation>
    <scope>NUCLEOTIDE SEQUENCE [LARGE SCALE GENOMIC DNA]</scope>
    <source>
        <strain evidence="3">CGMCC 1.15341</strain>
    </source>
</reference>